<dbReference type="InterPro" id="IPR012840">
    <property type="entry name" value="NrdG2"/>
</dbReference>
<evidence type="ECO:0000259" key="8">
    <source>
        <dbReference type="PROSITE" id="PS51918"/>
    </source>
</evidence>
<keyword evidence="10" id="KW-1185">Reference proteome</keyword>
<dbReference type="InterPro" id="IPR036390">
    <property type="entry name" value="WH_DNA-bd_sf"/>
</dbReference>
<dbReference type="InterPro" id="IPR007197">
    <property type="entry name" value="rSAM"/>
</dbReference>
<dbReference type="GO" id="GO:0051539">
    <property type="term" value="F:4 iron, 4 sulfur cluster binding"/>
    <property type="evidence" value="ECO:0007669"/>
    <property type="project" value="UniProtKB-KW"/>
</dbReference>
<dbReference type="InterPro" id="IPR058240">
    <property type="entry name" value="rSAM_sf"/>
</dbReference>
<accession>A0A430B2V6</accession>
<evidence type="ECO:0000256" key="1">
    <source>
        <dbReference type="ARBA" id="ARBA00001966"/>
    </source>
</evidence>
<dbReference type="AlphaFoldDB" id="A0A430B2V6"/>
<keyword evidence="6" id="KW-0411">Iron-sulfur</keyword>
<dbReference type="Proteomes" id="UP000286773">
    <property type="component" value="Unassembled WGS sequence"/>
</dbReference>
<keyword evidence="5" id="KW-0408">Iron</keyword>
<keyword evidence="2" id="KW-0004">4Fe-4S</keyword>
<dbReference type="SUPFAM" id="SSF102114">
    <property type="entry name" value="Radical SAM enzymes"/>
    <property type="match status" value="1"/>
</dbReference>
<dbReference type="GO" id="GO:0003824">
    <property type="term" value="F:catalytic activity"/>
    <property type="evidence" value="ECO:0007669"/>
    <property type="project" value="InterPro"/>
</dbReference>
<reference evidence="9 10" key="1">
    <citation type="submission" date="2017-05" db="EMBL/GenBank/DDBJ databases">
        <title>Vagococcus spp. assemblies.</title>
        <authorList>
            <person name="Gulvik C.A."/>
        </authorList>
    </citation>
    <scope>NUCLEOTIDE SEQUENCE [LARGE SCALE GENOMIC DNA]</scope>
    <source>
        <strain evidence="9 10">LMG 24798</strain>
    </source>
</reference>
<dbReference type="PROSITE" id="PS50995">
    <property type="entry name" value="HTH_MARR_2"/>
    <property type="match status" value="1"/>
</dbReference>
<sequence>MTNLNQLSTNVSVVHRSSQKFYDKYGEQFGLGAGQFNFLIAINEYEGITMKALAQSGAYDKALVSKAVNKLTELGLVRTEINRDDKRERFLFSTDRTKEIMKDLYLIRRDWFNQLTKGLSEAEIAEYLRIQQRIADNALNVEEQENIAMEFFGFQKLTLLDYPGKMAATVFTGGCNMRCPFCHNADLVFLPADLPSVSAQEVLAYLKKRQGVLEGICISGGEPLLHAKQLRPFLVQCKALGLSVKIDTNGSYPEVLAAYIAEGLVDYVAMDVKNGLSKYPETSGLTRSNAVWLKKIQQSIDLLINGGTDYEFRTTVVAEYHEASDMDEIGKLIEGAKRCYLQKFVDSGKTIAQGLHARNDEEMVEYAEILKKYVKEVGVRGIGGR</sequence>
<comment type="cofactor">
    <cofactor evidence="1">
        <name>[4Fe-4S] cluster</name>
        <dbReference type="ChEBI" id="CHEBI:49883"/>
    </cofactor>
</comment>
<dbReference type="SMART" id="SM00347">
    <property type="entry name" value="HTH_MARR"/>
    <property type="match status" value="1"/>
</dbReference>
<name>A0A430B2V6_9ENTE</name>
<dbReference type="CDD" id="cd01335">
    <property type="entry name" value="Radical_SAM"/>
    <property type="match status" value="1"/>
</dbReference>
<organism evidence="9 10">
    <name type="scientific">Vagococcus acidifermentans</name>
    <dbReference type="NCBI Taxonomy" id="564710"/>
    <lineage>
        <taxon>Bacteria</taxon>
        <taxon>Bacillati</taxon>
        <taxon>Bacillota</taxon>
        <taxon>Bacilli</taxon>
        <taxon>Lactobacillales</taxon>
        <taxon>Enterococcaceae</taxon>
        <taxon>Vagococcus</taxon>
    </lineage>
</organism>
<dbReference type="PANTHER" id="PTHR30352">
    <property type="entry name" value="PYRUVATE FORMATE-LYASE-ACTIVATING ENZYME"/>
    <property type="match status" value="1"/>
</dbReference>
<protein>
    <submittedName>
        <fullName evidence="9">Anaerobic ribonucleoside-triphosphate reductase activating protein</fullName>
    </submittedName>
</protein>
<proteinExistence type="predicted"/>
<dbReference type="Pfam" id="PF12802">
    <property type="entry name" value="MarR_2"/>
    <property type="match status" value="1"/>
</dbReference>
<dbReference type="InterPro" id="IPR034457">
    <property type="entry name" value="Organic_radical-activating"/>
</dbReference>
<gene>
    <name evidence="9" type="ORF">CBF27_01480</name>
</gene>
<dbReference type="NCBIfam" id="TIGR02495">
    <property type="entry name" value="NrdG2"/>
    <property type="match status" value="1"/>
</dbReference>
<keyword evidence="3" id="KW-0949">S-adenosyl-L-methionine</keyword>
<feature type="domain" description="HTH marR-type" evidence="7">
    <location>
        <begin position="1"/>
        <end position="136"/>
    </location>
</feature>
<evidence type="ECO:0000313" key="9">
    <source>
        <dbReference type="EMBL" id="RSU14677.1"/>
    </source>
</evidence>
<dbReference type="GO" id="GO:0003700">
    <property type="term" value="F:DNA-binding transcription factor activity"/>
    <property type="evidence" value="ECO:0007669"/>
    <property type="project" value="InterPro"/>
</dbReference>
<dbReference type="Gene3D" id="1.10.10.10">
    <property type="entry name" value="Winged helix-like DNA-binding domain superfamily/Winged helix DNA-binding domain"/>
    <property type="match status" value="1"/>
</dbReference>
<dbReference type="SUPFAM" id="SSF46785">
    <property type="entry name" value="Winged helix' DNA-binding domain"/>
    <property type="match status" value="1"/>
</dbReference>
<evidence type="ECO:0000256" key="3">
    <source>
        <dbReference type="ARBA" id="ARBA00022691"/>
    </source>
</evidence>
<evidence type="ECO:0000313" key="10">
    <source>
        <dbReference type="Proteomes" id="UP000286773"/>
    </source>
</evidence>
<dbReference type="OrthoDB" id="2329008at2"/>
<keyword evidence="4" id="KW-0479">Metal-binding</keyword>
<evidence type="ECO:0000256" key="5">
    <source>
        <dbReference type="ARBA" id="ARBA00023004"/>
    </source>
</evidence>
<comment type="caution">
    <text evidence="9">The sequence shown here is derived from an EMBL/GenBank/DDBJ whole genome shotgun (WGS) entry which is preliminary data.</text>
</comment>
<evidence type="ECO:0000259" key="7">
    <source>
        <dbReference type="PROSITE" id="PS50995"/>
    </source>
</evidence>
<dbReference type="SFLD" id="SFLDS00029">
    <property type="entry name" value="Radical_SAM"/>
    <property type="match status" value="1"/>
</dbReference>
<dbReference type="SFLD" id="SFLDG01094">
    <property type="entry name" value="Uncharacterised_Radical_SAM_Su"/>
    <property type="match status" value="1"/>
</dbReference>
<evidence type="ECO:0000256" key="4">
    <source>
        <dbReference type="ARBA" id="ARBA00022723"/>
    </source>
</evidence>
<dbReference type="GO" id="GO:0046872">
    <property type="term" value="F:metal ion binding"/>
    <property type="evidence" value="ECO:0007669"/>
    <property type="project" value="UniProtKB-KW"/>
</dbReference>
<dbReference type="InterPro" id="IPR036388">
    <property type="entry name" value="WH-like_DNA-bd_sf"/>
</dbReference>
<evidence type="ECO:0000256" key="2">
    <source>
        <dbReference type="ARBA" id="ARBA00022485"/>
    </source>
</evidence>
<dbReference type="InterPro" id="IPR013785">
    <property type="entry name" value="Aldolase_TIM"/>
</dbReference>
<dbReference type="RefSeq" id="WP_126811658.1">
    <property type="nucleotide sequence ID" value="NZ_NGKC01000001.1"/>
</dbReference>
<dbReference type="InterPro" id="IPR000835">
    <property type="entry name" value="HTH_MarR-typ"/>
</dbReference>
<dbReference type="Pfam" id="PF04055">
    <property type="entry name" value="Radical_SAM"/>
    <property type="match status" value="1"/>
</dbReference>
<evidence type="ECO:0000256" key="6">
    <source>
        <dbReference type="ARBA" id="ARBA00023014"/>
    </source>
</evidence>
<dbReference type="EMBL" id="NGKC01000001">
    <property type="protein sequence ID" value="RSU14677.1"/>
    <property type="molecule type" value="Genomic_DNA"/>
</dbReference>
<dbReference type="PROSITE" id="PS51918">
    <property type="entry name" value="RADICAL_SAM"/>
    <property type="match status" value="1"/>
</dbReference>
<dbReference type="Gene3D" id="3.20.20.70">
    <property type="entry name" value="Aldolase class I"/>
    <property type="match status" value="1"/>
</dbReference>
<feature type="domain" description="Radical SAM core" evidence="8">
    <location>
        <begin position="160"/>
        <end position="385"/>
    </location>
</feature>